<accession>A0A5C5PYG2</accession>
<feature type="domain" description="Heparan-alpha-glucosaminide N-acetyltransferase catalytic" evidence="2">
    <location>
        <begin position="13"/>
        <end position="224"/>
    </location>
</feature>
<feature type="transmembrane region" description="Helical" evidence="1">
    <location>
        <begin position="351"/>
        <end position="372"/>
    </location>
</feature>
<keyword evidence="1" id="KW-1133">Transmembrane helix</keyword>
<dbReference type="EMBL" id="VFIP01000015">
    <property type="protein sequence ID" value="TWR95353.1"/>
    <property type="molecule type" value="Genomic_DNA"/>
</dbReference>
<proteinExistence type="predicted"/>
<sequence length="387" mass="43726">MTTTLHAPPSSQRLLSIDALRGLVILFMLLDHVRETFFLHRQVADPMNIELTDPGLFFSRTLAHLCAPVFVLLTGLSAYLFGEKYQGTRDVSAFLFKRGLFLVVLEFTLVNFAWTFQFPPTVIYLQVIWAIGVSMMALAALVWLPRPLLLLVALIIIGGHNLLDSVHFPQGSALHVPWAVLHDRGWIEFSQNLRLRTSYPLLPWIGVIALGYCMGPWFARSASASQRQQYLLRAGLGALLGFVLLRLFNGYGEAAWVNHDHWLATLMSFFNITKYPPSLLFLALTLGAGLLLLLAFERAQQRAWVRTLAVFGAAPMFFYLLHLYALKVLYLIGVAVFGLNQGSYFGFDSIVTVWLMAVLLAAALYVPVRWFAALKNRRRDVSWLKYF</sequence>
<dbReference type="PANTHER" id="PTHR40407:SF1">
    <property type="entry name" value="HEPARAN-ALPHA-GLUCOSAMINIDE N-ACETYLTRANSFERASE CATALYTIC DOMAIN-CONTAINING PROTEIN"/>
    <property type="match status" value="1"/>
</dbReference>
<feature type="transmembrane region" description="Helical" evidence="1">
    <location>
        <begin position="122"/>
        <end position="141"/>
    </location>
</feature>
<dbReference type="AlphaFoldDB" id="A0A5C5PYG2"/>
<evidence type="ECO:0000313" key="3">
    <source>
        <dbReference type="EMBL" id="TWR95353.1"/>
    </source>
</evidence>
<feature type="transmembrane region" description="Helical" evidence="1">
    <location>
        <begin position="148"/>
        <end position="168"/>
    </location>
</feature>
<feature type="transmembrane region" description="Helical" evidence="1">
    <location>
        <begin position="275"/>
        <end position="296"/>
    </location>
</feature>
<gene>
    <name evidence="3" type="ORF">FJD37_10145</name>
</gene>
<feature type="transmembrane region" description="Helical" evidence="1">
    <location>
        <begin position="230"/>
        <end position="248"/>
    </location>
</feature>
<comment type="caution">
    <text evidence="3">The sequence shown here is derived from an EMBL/GenBank/DDBJ whole genome shotgun (WGS) entry which is preliminary data.</text>
</comment>
<protein>
    <submittedName>
        <fullName evidence="3">DUF1624 domain-containing protein</fullName>
    </submittedName>
</protein>
<feature type="transmembrane region" description="Helical" evidence="1">
    <location>
        <begin position="201"/>
        <end position="218"/>
    </location>
</feature>
<keyword evidence="1" id="KW-0472">Membrane</keyword>
<reference evidence="3 4" key="1">
    <citation type="submission" date="2019-06" db="EMBL/GenBank/DDBJ databases">
        <title>Pseudomonas bimorpha sp. nov. isolated from bovine raw milk and skim milk concentrate.</title>
        <authorList>
            <person name="Hofmann K."/>
            <person name="Huptas C."/>
            <person name="Doll E."/>
            <person name="Scherer S."/>
            <person name="Wenning M."/>
        </authorList>
    </citation>
    <scope>NUCLEOTIDE SEQUENCE [LARGE SCALE GENOMIC DNA]</scope>
    <source>
        <strain evidence="3 4">DSM 108990</strain>
    </source>
</reference>
<dbReference type="Proteomes" id="UP000317901">
    <property type="component" value="Unassembled WGS sequence"/>
</dbReference>
<name>A0A5C5PYG2_9PSED</name>
<evidence type="ECO:0000313" key="4">
    <source>
        <dbReference type="Proteomes" id="UP000317901"/>
    </source>
</evidence>
<feature type="transmembrane region" description="Helical" evidence="1">
    <location>
        <begin position="62"/>
        <end position="82"/>
    </location>
</feature>
<dbReference type="PANTHER" id="PTHR40407">
    <property type="entry name" value="MEMBRANE PROTEIN-LIKE PROTEIN"/>
    <property type="match status" value="1"/>
</dbReference>
<evidence type="ECO:0000259" key="2">
    <source>
        <dbReference type="Pfam" id="PF07786"/>
    </source>
</evidence>
<organism evidence="3 4">
    <name type="scientific">Pseudomonas saxonica</name>
    <dbReference type="NCBI Taxonomy" id="2600598"/>
    <lineage>
        <taxon>Bacteria</taxon>
        <taxon>Pseudomonadati</taxon>
        <taxon>Pseudomonadota</taxon>
        <taxon>Gammaproteobacteria</taxon>
        <taxon>Pseudomonadales</taxon>
        <taxon>Pseudomonadaceae</taxon>
        <taxon>Pseudomonas</taxon>
    </lineage>
</organism>
<feature type="transmembrane region" description="Helical" evidence="1">
    <location>
        <begin position="94"/>
        <end position="116"/>
    </location>
</feature>
<dbReference type="Pfam" id="PF07786">
    <property type="entry name" value="HGSNAT_cat"/>
    <property type="match status" value="1"/>
</dbReference>
<dbReference type="OrthoDB" id="508112at2"/>
<dbReference type="RefSeq" id="WP_146426115.1">
    <property type="nucleotide sequence ID" value="NZ_VFIP01000015.1"/>
</dbReference>
<dbReference type="InterPro" id="IPR012429">
    <property type="entry name" value="HGSNAT_cat"/>
</dbReference>
<evidence type="ECO:0000256" key="1">
    <source>
        <dbReference type="SAM" id="Phobius"/>
    </source>
</evidence>
<keyword evidence="1" id="KW-0812">Transmembrane</keyword>
<feature type="transmembrane region" description="Helical" evidence="1">
    <location>
        <begin position="317"/>
        <end position="339"/>
    </location>
</feature>